<dbReference type="EMBL" id="JAAQHG020000004">
    <property type="protein sequence ID" value="KAL1589820.1"/>
    <property type="molecule type" value="Genomic_DNA"/>
</dbReference>
<sequence length="825" mass="89071">MAARVDASCHATRSPARPAHAPESPASATIDYAPTTQLPAPSRLRRRTVGDEQLHAHAEKRSSWISHTEPPVPAIPARFLAHSRAPSRLLSNNAASQGYNTDRQPPKGELASSPLAYNFADAASPASSAPSTRTPTPRRSLLLSPPRSDAVGLSAVFRFSSGARPAQASHSRVTSYPAFSTARPAAPKPARDDTTLAALTGSSADMDMDQTPTDAQGDLFMQLAEDSTDGEPTITQRAGSRSSWADKRLPPSSPSLRPLTETKRPRTIGQLPSSRPSSRFSTHIDTSRANNNYRTAGTSFTSPRYEDGNAQLRRASRFSAAPEYSPRSYTRAHDRVQSPEKSPELPTFGRRRPSFGYPSTASSHDNRRGSNYVKTADSDGDSPANSSEAKRSAAESDSVDSQTAPSTVWDELDDLKSRIKKLELTGKLPSSSSAAVAGGGSNSERPRTATTAPTTITSSPKQDRKSENDTRAGAEGLKSPAAGQISLADIHPTLHAALSKAKALLSTSLYRTLEATAMDALQLAAMTGSAGPQGTTFSAASIINGVTVSDRHVRRKADLMCRNLTDLCLALCDGKHEAPSIMSSPMAAETPPRLNPLKQKYSRTSLAYGEDLSQLGNRPLSRLEARRSSILGLQPQNNHLSSPQASADDMSTSEQETTPSQPRRILDVQRPSRLSTRQAASRFERQEQAGGDEDYARPPSRAMTDVGNFRSPHHQSPREYTPGSGKVTHRSPSLRESLSARRANANAPDINREIPRVASLNLDGGRRRFARESTPSVVEEDMSEQDNQSQARRRLTSLGHYTSSRRGEPSRSLSLSQRRQNVMVE</sequence>
<feature type="region of interest" description="Disordered" evidence="1">
    <location>
        <begin position="765"/>
        <end position="825"/>
    </location>
</feature>
<comment type="caution">
    <text evidence="2">The sequence shown here is derived from an EMBL/GenBank/DDBJ whole genome shotgun (WGS) entry which is preliminary data.</text>
</comment>
<evidence type="ECO:0000313" key="2">
    <source>
        <dbReference type="EMBL" id="KAL1589820.1"/>
    </source>
</evidence>
<feature type="region of interest" description="Disordered" evidence="1">
    <location>
        <begin position="122"/>
        <end position="146"/>
    </location>
</feature>
<name>A0AB34L1Q8_9PEZI</name>
<dbReference type="RefSeq" id="XP_069232925.1">
    <property type="nucleotide sequence ID" value="XM_069370377.1"/>
</dbReference>
<dbReference type="AlphaFoldDB" id="A0AB34L1Q8"/>
<feature type="region of interest" description="Disordered" evidence="1">
    <location>
        <begin position="227"/>
        <end position="406"/>
    </location>
</feature>
<keyword evidence="3" id="KW-1185">Reference proteome</keyword>
<reference evidence="2 3" key="1">
    <citation type="journal article" date="2020" name="Microbiol. Resour. Announc.">
        <title>Draft Genome Sequence of a Cladosporium Species Isolated from the Mesophotic Ascidian Didemnum maculosum.</title>
        <authorList>
            <person name="Gioti A."/>
            <person name="Siaperas R."/>
            <person name="Nikolaivits E."/>
            <person name="Le Goff G."/>
            <person name="Ouazzani J."/>
            <person name="Kotoulas G."/>
            <person name="Topakas E."/>
        </authorList>
    </citation>
    <scope>NUCLEOTIDE SEQUENCE [LARGE SCALE GENOMIC DNA]</scope>
    <source>
        <strain evidence="2 3">TM138-S3</strain>
    </source>
</reference>
<feature type="region of interest" description="Disordered" evidence="1">
    <location>
        <begin position="161"/>
        <end position="192"/>
    </location>
</feature>
<feature type="compositionally biased region" description="Basic and acidic residues" evidence="1">
    <location>
        <begin position="48"/>
        <end position="62"/>
    </location>
</feature>
<gene>
    <name evidence="2" type="ORF">WHR41_01771</name>
</gene>
<feature type="compositionally biased region" description="Basic and acidic residues" evidence="1">
    <location>
        <begin position="331"/>
        <end position="343"/>
    </location>
</feature>
<feature type="compositionally biased region" description="Basic and acidic residues" evidence="1">
    <location>
        <begin position="461"/>
        <end position="472"/>
    </location>
</feature>
<evidence type="ECO:0008006" key="4">
    <source>
        <dbReference type="Google" id="ProtNLM"/>
    </source>
</evidence>
<feature type="compositionally biased region" description="Polar residues" evidence="1">
    <location>
        <begin position="270"/>
        <end position="302"/>
    </location>
</feature>
<protein>
    <recommendedName>
        <fullName evidence="4">LPXTG-motif cell wall anchor domain protein</fullName>
    </recommendedName>
</protein>
<evidence type="ECO:0000313" key="3">
    <source>
        <dbReference type="Proteomes" id="UP000803884"/>
    </source>
</evidence>
<organism evidence="2 3">
    <name type="scientific">Cladosporium halotolerans</name>
    <dbReference type="NCBI Taxonomy" id="1052096"/>
    <lineage>
        <taxon>Eukaryota</taxon>
        <taxon>Fungi</taxon>
        <taxon>Dikarya</taxon>
        <taxon>Ascomycota</taxon>
        <taxon>Pezizomycotina</taxon>
        <taxon>Dothideomycetes</taxon>
        <taxon>Dothideomycetidae</taxon>
        <taxon>Cladosporiales</taxon>
        <taxon>Cladosporiaceae</taxon>
        <taxon>Cladosporium</taxon>
    </lineage>
</organism>
<feature type="region of interest" description="Disordered" evidence="1">
    <location>
        <begin position="631"/>
        <end position="750"/>
    </location>
</feature>
<feature type="compositionally biased region" description="Polar residues" evidence="1">
    <location>
        <begin position="634"/>
        <end position="661"/>
    </location>
</feature>
<feature type="compositionally biased region" description="Polar residues" evidence="1">
    <location>
        <begin position="168"/>
        <end position="178"/>
    </location>
</feature>
<dbReference type="Proteomes" id="UP000803884">
    <property type="component" value="Unassembled WGS sequence"/>
</dbReference>
<feature type="region of interest" description="Disordered" evidence="1">
    <location>
        <begin position="1"/>
        <end position="69"/>
    </location>
</feature>
<evidence type="ECO:0000256" key="1">
    <source>
        <dbReference type="SAM" id="MobiDB-lite"/>
    </source>
</evidence>
<feature type="compositionally biased region" description="Polar residues" evidence="1">
    <location>
        <begin position="233"/>
        <end position="243"/>
    </location>
</feature>
<feature type="compositionally biased region" description="Low complexity" evidence="1">
    <location>
        <begin position="810"/>
        <end position="825"/>
    </location>
</feature>
<feature type="region of interest" description="Disordered" evidence="1">
    <location>
        <begin position="427"/>
        <end position="480"/>
    </location>
</feature>
<dbReference type="GeneID" id="96003215"/>
<proteinExistence type="predicted"/>
<accession>A0AB34L1Q8</accession>